<dbReference type="GO" id="GO:0019433">
    <property type="term" value="P:triglyceride catabolic process"/>
    <property type="evidence" value="ECO:0007669"/>
    <property type="project" value="TreeGrafter"/>
</dbReference>
<dbReference type="InterPro" id="IPR033140">
    <property type="entry name" value="Lipase_GDXG_put_SER_AS"/>
</dbReference>
<dbReference type="STRING" id="299467.A0A443SLE6"/>
<evidence type="ECO:0000313" key="4">
    <source>
        <dbReference type="Proteomes" id="UP000288716"/>
    </source>
</evidence>
<keyword evidence="4" id="KW-1185">Reference proteome</keyword>
<evidence type="ECO:0000259" key="2">
    <source>
        <dbReference type="Pfam" id="PF07859"/>
    </source>
</evidence>
<dbReference type="GO" id="GO:0004806">
    <property type="term" value="F:triacylglycerol lipase activity"/>
    <property type="evidence" value="ECO:0007669"/>
    <property type="project" value="TreeGrafter"/>
</dbReference>
<evidence type="ECO:0000313" key="3">
    <source>
        <dbReference type="EMBL" id="RWS28322.1"/>
    </source>
</evidence>
<organism evidence="3 4">
    <name type="scientific">Leptotrombidium deliense</name>
    <dbReference type="NCBI Taxonomy" id="299467"/>
    <lineage>
        <taxon>Eukaryota</taxon>
        <taxon>Metazoa</taxon>
        <taxon>Ecdysozoa</taxon>
        <taxon>Arthropoda</taxon>
        <taxon>Chelicerata</taxon>
        <taxon>Arachnida</taxon>
        <taxon>Acari</taxon>
        <taxon>Acariformes</taxon>
        <taxon>Trombidiformes</taxon>
        <taxon>Prostigmata</taxon>
        <taxon>Anystina</taxon>
        <taxon>Parasitengona</taxon>
        <taxon>Trombiculoidea</taxon>
        <taxon>Trombiculidae</taxon>
        <taxon>Leptotrombidium</taxon>
    </lineage>
</organism>
<name>A0A443SLE6_9ACAR</name>
<dbReference type="InterPro" id="IPR029058">
    <property type="entry name" value="AB_hydrolase_fold"/>
</dbReference>
<dbReference type="EMBL" id="NCKV01001449">
    <property type="protein sequence ID" value="RWS28322.1"/>
    <property type="molecule type" value="Genomic_DNA"/>
</dbReference>
<proteinExistence type="predicted"/>
<comment type="caution">
    <text evidence="3">The sequence shown here is derived from an EMBL/GenBank/DDBJ whole genome shotgun (WGS) entry which is preliminary data.</text>
</comment>
<feature type="active site" evidence="1">
    <location>
        <position position="280"/>
    </location>
</feature>
<protein>
    <recommendedName>
        <fullName evidence="2">Alpha/beta hydrolase fold-3 domain-containing protein</fullName>
    </recommendedName>
</protein>
<dbReference type="SUPFAM" id="SSF53474">
    <property type="entry name" value="alpha/beta-Hydrolases"/>
    <property type="match status" value="1"/>
</dbReference>
<dbReference type="InterPro" id="IPR013094">
    <property type="entry name" value="AB_hydrolase_3"/>
</dbReference>
<dbReference type="Gene3D" id="3.40.50.1820">
    <property type="entry name" value="alpha/beta hydrolase"/>
    <property type="match status" value="1"/>
</dbReference>
<dbReference type="PROSITE" id="PS01174">
    <property type="entry name" value="LIPASE_GDXG_SER"/>
    <property type="match status" value="1"/>
</dbReference>
<dbReference type="OrthoDB" id="6413688at2759"/>
<accession>A0A443SLE6</accession>
<reference evidence="3 4" key="1">
    <citation type="journal article" date="2018" name="Gigascience">
        <title>Genomes of trombidid mites reveal novel predicted allergens and laterally-transferred genes associated with secondary metabolism.</title>
        <authorList>
            <person name="Dong X."/>
            <person name="Chaisiri K."/>
            <person name="Xia D."/>
            <person name="Armstrong S.D."/>
            <person name="Fang Y."/>
            <person name="Donnelly M.J."/>
            <person name="Kadowaki T."/>
            <person name="McGarry J.W."/>
            <person name="Darby A.C."/>
            <person name="Makepeace B.L."/>
        </authorList>
    </citation>
    <scope>NUCLEOTIDE SEQUENCE [LARGE SCALE GENOMIC DNA]</scope>
    <source>
        <strain evidence="3">UoL-UT</strain>
    </source>
</reference>
<dbReference type="Pfam" id="PF07859">
    <property type="entry name" value="Abhydrolase_3"/>
    <property type="match status" value="1"/>
</dbReference>
<sequence>MCKRRPKLKQYLYVSRCLRIMFEILLNFKQDIDKENANESKRLLASNYEVGFQGFTYTQKYIKELSVIFGCIGPFWLHHSFQKIFRRLTIGVALFQTTFPKSLVVCRNKKSRGMKYAKASVSGKILRLLNVGDSKFHSFYVNFQYRRSCVKSVAKIVDVENLFQICVEKPFVKVNEYKRKKQLRFRYIFNRYKIDDRKDILLHVHGGCFIKSSPDAHEIYLRDWTQKLSNVPIVALDYSKSKFPAGLQDVLDFYLWLTTSDQVESVLGYKPEKVIVSGDSAGANLAVALCLILTDITKLKSSVSINFPAGIVGVYGVFKVLPVMSPSRLLSGIDPVLYQTVNLSGLYYYSGINEEQKIEELKNNKKQWFQKTDDEVKEIFNKVTNILEHPYATPLYYNFFDDVPKIPLSLISCQFCPLLDDSIELANTWKGPVNLQVLNSLPHGFLNFTLISNEAMIASDKCVNQVEQLLNLDHNL</sequence>
<gene>
    <name evidence="3" type="ORF">B4U80_12802</name>
</gene>
<dbReference type="VEuPathDB" id="VectorBase:LDEU003719"/>
<feature type="domain" description="Alpha/beta hydrolase fold-3" evidence="2">
    <location>
        <begin position="201"/>
        <end position="446"/>
    </location>
</feature>
<dbReference type="AlphaFoldDB" id="A0A443SLE6"/>
<dbReference type="GO" id="GO:0005829">
    <property type="term" value="C:cytosol"/>
    <property type="evidence" value="ECO:0007669"/>
    <property type="project" value="TreeGrafter"/>
</dbReference>
<dbReference type="Proteomes" id="UP000288716">
    <property type="component" value="Unassembled WGS sequence"/>
</dbReference>
<dbReference type="GO" id="GO:0004771">
    <property type="term" value="F:sterol ester esterase activity"/>
    <property type="evidence" value="ECO:0007669"/>
    <property type="project" value="TreeGrafter"/>
</dbReference>
<dbReference type="PANTHER" id="PTHR23025:SF3">
    <property type="entry name" value="HORMONE-SENSITIVE LIPASE"/>
    <property type="match status" value="1"/>
</dbReference>
<evidence type="ECO:0000256" key="1">
    <source>
        <dbReference type="PROSITE-ProRule" id="PRU10038"/>
    </source>
</evidence>
<dbReference type="PANTHER" id="PTHR23025">
    <property type="entry name" value="TRIACYLGLYCEROL LIPASE"/>
    <property type="match status" value="1"/>
</dbReference>